<accession>A0A0D2LY81</accession>
<dbReference type="PANTHER" id="PTHR14043">
    <property type="entry name" value="CCAAT DISPLACEMENT PROTEIN-RELATED"/>
    <property type="match status" value="1"/>
</dbReference>
<dbReference type="InterPro" id="IPR057476">
    <property type="entry name" value="Cux_N"/>
</dbReference>
<gene>
    <name evidence="4" type="ORF">MNEG_13530</name>
</gene>
<name>A0A0D2LY81_9CHLO</name>
<evidence type="ECO:0000313" key="4">
    <source>
        <dbReference type="EMBL" id="KIY94431.1"/>
    </source>
</evidence>
<evidence type="ECO:0000256" key="1">
    <source>
        <dbReference type="ARBA" id="ARBA00023054"/>
    </source>
</evidence>
<proteinExistence type="predicted"/>
<dbReference type="OrthoDB" id="10257567at2759"/>
<feature type="coiled-coil region" evidence="2">
    <location>
        <begin position="67"/>
        <end position="224"/>
    </location>
</feature>
<sequence>MTALAPVVAFWREFDLDNKWRSKLDEVGLKIAEHQEQSTSSRRLLAEATKDWKRTSGEAGKASGPMVKRYQEEVDSLTKRARHAESAFLELYQELYEAPDPAAALSAALEAQAHSAQLEAQVRKLSSELAEYKAESKAIRNQDLTIRKLEEAARELQAALDAKEEELQAAKREAAAEADAAVVSRMQERESELAEMLASAQASLEAMQKLHTAAQNQLFELQTRSEEAEVGKQS</sequence>
<dbReference type="PANTHER" id="PTHR14043:SF2">
    <property type="entry name" value="HOMEOBOX PROTEIN CUT"/>
    <property type="match status" value="1"/>
</dbReference>
<dbReference type="RefSeq" id="XP_013893451.1">
    <property type="nucleotide sequence ID" value="XM_014037997.1"/>
</dbReference>
<organism evidence="4 5">
    <name type="scientific">Monoraphidium neglectum</name>
    <dbReference type="NCBI Taxonomy" id="145388"/>
    <lineage>
        <taxon>Eukaryota</taxon>
        <taxon>Viridiplantae</taxon>
        <taxon>Chlorophyta</taxon>
        <taxon>core chlorophytes</taxon>
        <taxon>Chlorophyceae</taxon>
        <taxon>CS clade</taxon>
        <taxon>Sphaeropleales</taxon>
        <taxon>Selenastraceae</taxon>
        <taxon>Monoraphidium</taxon>
    </lineage>
</organism>
<keyword evidence="1 2" id="KW-0175">Coiled coil</keyword>
<dbReference type="Proteomes" id="UP000054498">
    <property type="component" value="Unassembled WGS sequence"/>
</dbReference>
<dbReference type="Pfam" id="PF25398">
    <property type="entry name" value="CUX1_N"/>
    <property type="match status" value="1"/>
</dbReference>
<feature type="domain" description="Cux N-terminal" evidence="3">
    <location>
        <begin position="4"/>
        <end position="112"/>
    </location>
</feature>
<dbReference type="GeneID" id="25731002"/>
<dbReference type="KEGG" id="mng:MNEG_13530"/>
<dbReference type="EMBL" id="KK104101">
    <property type="protein sequence ID" value="KIY94431.1"/>
    <property type="molecule type" value="Genomic_DNA"/>
</dbReference>
<evidence type="ECO:0000259" key="3">
    <source>
        <dbReference type="Pfam" id="PF25398"/>
    </source>
</evidence>
<evidence type="ECO:0000256" key="2">
    <source>
        <dbReference type="SAM" id="Coils"/>
    </source>
</evidence>
<dbReference type="AlphaFoldDB" id="A0A0D2LY81"/>
<reference evidence="4 5" key="1">
    <citation type="journal article" date="2013" name="BMC Genomics">
        <title>Reconstruction of the lipid metabolism for the microalga Monoraphidium neglectum from its genome sequence reveals characteristics suitable for biofuel production.</title>
        <authorList>
            <person name="Bogen C."/>
            <person name="Al-Dilaimi A."/>
            <person name="Albersmeier A."/>
            <person name="Wichmann J."/>
            <person name="Grundmann M."/>
            <person name="Rupp O."/>
            <person name="Lauersen K.J."/>
            <person name="Blifernez-Klassen O."/>
            <person name="Kalinowski J."/>
            <person name="Goesmann A."/>
            <person name="Mussgnug J.H."/>
            <person name="Kruse O."/>
        </authorList>
    </citation>
    <scope>NUCLEOTIDE SEQUENCE [LARGE SCALE GENOMIC DNA]</scope>
    <source>
        <strain evidence="4 5">SAG 48.87</strain>
    </source>
</reference>
<keyword evidence="5" id="KW-1185">Reference proteome</keyword>
<protein>
    <submittedName>
        <fullName evidence="4">Protein CASP</fullName>
    </submittedName>
</protein>
<evidence type="ECO:0000313" key="5">
    <source>
        <dbReference type="Proteomes" id="UP000054498"/>
    </source>
</evidence>